<dbReference type="SUPFAM" id="SSF54427">
    <property type="entry name" value="NTF2-like"/>
    <property type="match status" value="2"/>
</dbReference>
<proteinExistence type="predicted"/>
<reference evidence="1 2" key="1">
    <citation type="submission" date="2017-09" db="EMBL/GenBank/DDBJ databases">
        <title>Streptomyces genome completion.</title>
        <authorList>
            <person name="Lee N."/>
            <person name="Cho B.-K."/>
        </authorList>
    </citation>
    <scope>NUCLEOTIDE SEQUENCE [LARGE SCALE GENOMIC DNA]</scope>
    <source>
        <strain evidence="1 2">ATCC 14899</strain>
    </source>
</reference>
<dbReference type="RefSeq" id="WP_150478363.1">
    <property type="nucleotide sequence ID" value="NZ_CP023747.1"/>
</dbReference>
<dbReference type="Gene3D" id="3.10.450.50">
    <property type="match status" value="2"/>
</dbReference>
<sequence length="343" mass="36710">MNDKGKTAGAVSRRGILRGVAVGGGAVAAAALLPAGAAHADDRGPAGGGTVRQVPGVHTVIDTSHATDEAARIFSAYFRTKSAKDYEGISTFFSKQNANYLDAILGWPFYGWQAIHDLFAQYMPRWPKDGTSSPVRILGDATSAVVFFTNTTGLFGPSEMRAAGVVNFQRGKIARWVDYWDGRHFGTDNLDAERLPADQFPTDWMESTVGETASPVIRKVSEQLSAALRAGEGERAAALFASDAVFEDMTAHLQILGPRSIGAYLTTASDVLPYTGKGTRVRHVVGSARGGGYEWAAAGPVPRGLHTLELDAQGRITRLTAVWDGTLVDDETLMTMARRAIEH</sequence>
<dbReference type="AlphaFoldDB" id="A0A5P2WAG0"/>
<name>A0A5P2WAG0_9ACTN</name>
<dbReference type="EMBL" id="CP023747">
    <property type="protein sequence ID" value="QEV42950.1"/>
    <property type="molecule type" value="Genomic_DNA"/>
</dbReference>
<dbReference type="InterPro" id="IPR006311">
    <property type="entry name" value="TAT_signal"/>
</dbReference>
<gene>
    <name evidence="1" type="ORF">CP978_34385</name>
</gene>
<evidence type="ECO:0000313" key="1">
    <source>
        <dbReference type="EMBL" id="QEV42950.1"/>
    </source>
</evidence>
<evidence type="ECO:0000313" key="2">
    <source>
        <dbReference type="Proteomes" id="UP000325763"/>
    </source>
</evidence>
<protein>
    <submittedName>
        <fullName evidence="1">Uncharacterized protein</fullName>
    </submittedName>
</protein>
<accession>A0A5P2WAG0</accession>
<dbReference type="InterPro" id="IPR032710">
    <property type="entry name" value="NTF2-like_dom_sf"/>
</dbReference>
<organism evidence="1 2">
    <name type="scientific">Streptomyces nodosus</name>
    <dbReference type="NCBI Taxonomy" id="40318"/>
    <lineage>
        <taxon>Bacteria</taxon>
        <taxon>Bacillati</taxon>
        <taxon>Actinomycetota</taxon>
        <taxon>Actinomycetes</taxon>
        <taxon>Kitasatosporales</taxon>
        <taxon>Streptomycetaceae</taxon>
        <taxon>Streptomyces</taxon>
    </lineage>
</organism>
<dbReference type="PROSITE" id="PS51318">
    <property type="entry name" value="TAT"/>
    <property type="match status" value="1"/>
</dbReference>
<dbReference type="Proteomes" id="UP000325763">
    <property type="component" value="Chromosome"/>
</dbReference>
<dbReference type="KEGG" id="snq:CP978_34385"/>